<organism evidence="1 2">
    <name type="scientific">Tritrichomonas musculus</name>
    <dbReference type="NCBI Taxonomy" id="1915356"/>
    <lineage>
        <taxon>Eukaryota</taxon>
        <taxon>Metamonada</taxon>
        <taxon>Parabasalia</taxon>
        <taxon>Tritrichomonadida</taxon>
        <taxon>Tritrichomonadidae</taxon>
        <taxon>Tritrichomonas</taxon>
    </lineage>
</organism>
<name>A0ABR2HBL6_9EUKA</name>
<dbReference type="SUPFAM" id="SSF53448">
    <property type="entry name" value="Nucleotide-diphospho-sugar transferases"/>
    <property type="match status" value="1"/>
</dbReference>
<dbReference type="Gene3D" id="3.90.550.10">
    <property type="entry name" value="Spore Coat Polysaccharide Biosynthesis Protein SpsA, Chain A"/>
    <property type="match status" value="1"/>
</dbReference>
<gene>
    <name evidence="1" type="ORF">M9Y10_025162</name>
</gene>
<dbReference type="InterPro" id="IPR029044">
    <property type="entry name" value="Nucleotide-diphossugar_trans"/>
</dbReference>
<dbReference type="Proteomes" id="UP001470230">
    <property type="component" value="Unassembled WGS sequence"/>
</dbReference>
<dbReference type="Pfam" id="PF01501">
    <property type="entry name" value="Glyco_transf_8"/>
    <property type="match status" value="1"/>
</dbReference>
<comment type="caution">
    <text evidence="1">The sequence shown here is derived from an EMBL/GenBank/DDBJ whole genome shotgun (WGS) entry which is preliminary data.</text>
</comment>
<protein>
    <submittedName>
        <fullName evidence="1">Uncharacterized protein</fullName>
    </submittedName>
</protein>
<accession>A0ABR2HBL6</accession>
<dbReference type="EMBL" id="JAPFFF010000035">
    <property type="protein sequence ID" value="KAK8843307.1"/>
    <property type="molecule type" value="Genomic_DNA"/>
</dbReference>
<reference evidence="1 2" key="1">
    <citation type="submission" date="2024-04" db="EMBL/GenBank/DDBJ databases">
        <title>Tritrichomonas musculus Genome.</title>
        <authorList>
            <person name="Alves-Ferreira E."/>
            <person name="Grigg M."/>
            <person name="Lorenzi H."/>
            <person name="Galac M."/>
        </authorList>
    </citation>
    <scope>NUCLEOTIDE SEQUENCE [LARGE SCALE GENOMIC DNA]</scope>
    <source>
        <strain evidence="1 2">EAF2021</strain>
    </source>
</reference>
<evidence type="ECO:0000313" key="2">
    <source>
        <dbReference type="Proteomes" id="UP001470230"/>
    </source>
</evidence>
<sequence length="255" mass="30467">MGSIVKSNPGQNFEFYFIIPPNQTIDFYNFSLLIPVPSNIYIKHFLPNQTYLSERENLSCIWNDIIVAKINLREILPNVDKILYLDTDVMNVAPIYQLWQFPLEGKTFAAPRRIFLGFNYINSGVILYNLKYLRQKDQKLWDCANQRRCSVDDNWHTHCHGNEMAELPYRYNVEFYPMAYLKEQPKNRVDEESKVCFYHLKDFYHNIYTENISFFKNISAIANNSRVLNEFERLFSIIDWVKETIRTKLEKNNKK</sequence>
<dbReference type="InterPro" id="IPR002495">
    <property type="entry name" value="Glyco_trans_8"/>
</dbReference>
<evidence type="ECO:0000313" key="1">
    <source>
        <dbReference type="EMBL" id="KAK8843307.1"/>
    </source>
</evidence>
<proteinExistence type="predicted"/>
<keyword evidence="2" id="KW-1185">Reference proteome</keyword>